<feature type="domain" description="EVE" evidence="1">
    <location>
        <begin position="2"/>
        <end position="150"/>
    </location>
</feature>
<dbReference type="InterPro" id="IPR002740">
    <property type="entry name" value="EVE_domain"/>
</dbReference>
<dbReference type="RefSeq" id="WP_330088858.1">
    <property type="nucleotide sequence ID" value="NZ_JAUGZK010000013.1"/>
</dbReference>
<sequence length="153" mass="17452">MAYWLFKTEPEELSIDDLAAEPARSFVWDGVRNYQARNFLRDQVQLNDLVFIYHSSCQPPGIAGIARISRAAYPDPAQFEPTSPYFDAKAKPEAPRWIAVDVQFTQKFARFVPLDKLKKSSTLIEMPLVRKGNRLSVMPVTAAQWQFIVSLTT</sequence>
<gene>
    <name evidence="2" type="ORF">QWF21_15025</name>
</gene>
<dbReference type="EMBL" id="JAUGZK010000013">
    <property type="protein sequence ID" value="MEE2025549.1"/>
    <property type="molecule type" value="Genomic_DNA"/>
</dbReference>
<dbReference type="Proteomes" id="UP001339167">
    <property type="component" value="Unassembled WGS sequence"/>
</dbReference>
<keyword evidence="3" id="KW-1185">Reference proteome</keyword>
<dbReference type="Gene3D" id="3.10.590.10">
    <property type="entry name" value="ph1033 like domains"/>
    <property type="match status" value="1"/>
</dbReference>
<dbReference type="InterPro" id="IPR052181">
    <property type="entry name" value="5hmC_binding"/>
</dbReference>
<dbReference type="Pfam" id="PF01878">
    <property type="entry name" value="EVE"/>
    <property type="match status" value="1"/>
</dbReference>
<proteinExistence type="predicted"/>
<protein>
    <submittedName>
        <fullName evidence="2">EVE domain-containing protein</fullName>
    </submittedName>
</protein>
<name>A0ABU7JIL5_9GAMM</name>
<dbReference type="SUPFAM" id="SSF88697">
    <property type="entry name" value="PUA domain-like"/>
    <property type="match status" value="1"/>
</dbReference>
<evidence type="ECO:0000313" key="2">
    <source>
        <dbReference type="EMBL" id="MEE2025549.1"/>
    </source>
</evidence>
<reference evidence="2 3" key="1">
    <citation type="submission" date="2023-06" db="EMBL/GenBank/DDBJ databases">
        <title>Alkalimonas sp., MEB004 an alkaliphilic bacterium isolated from Lonar Lake, India.</title>
        <authorList>
            <person name="Joshi A."/>
            <person name="Thite S."/>
        </authorList>
    </citation>
    <scope>NUCLEOTIDE SEQUENCE [LARGE SCALE GENOMIC DNA]</scope>
    <source>
        <strain evidence="2 3">MEB004</strain>
    </source>
</reference>
<dbReference type="PANTHER" id="PTHR14087">
    <property type="entry name" value="THYMOCYTE NUCLEAR PROTEIN 1"/>
    <property type="match status" value="1"/>
</dbReference>
<dbReference type="CDD" id="cd21133">
    <property type="entry name" value="EVE"/>
    <property type="match status" value="1"/>
</dbReference>
<comment type="caution">
    <text evidence="2">The sequence shown here is derived from an EMBL/GenBank/DDBJ whole genome shotgun (WGS) entry which is preliminary data.</text>
</comment>
<organism evidence="2 3">
    <name type="scientific">Alkalimonas mucilaginosa</name>
    <dbReference type="NCBI Taxonomy" id="3057676"/>
    <lineage>
        <taxon>Bacteria</taxon>
        <taxon>Pseudomonadati</taxon>
        <taxon>Pseudomonadota</taxon>
        <taxon>Gammaproteobacteria</taxon>
        <taxon>Alkalimonas</taxon>
    </lineage>
</organism>
<accession>A0ABU7JIL5</accession>
<evidence type="ECO:0000313" key="3">
    <source>
        <dbReference type="Proteomes" id="UP001339167"/>
    </source>
</evidence>
<dbReference type="InterPro" id="IPR015947">
    <property type="entry name" value="PUA-like_sf"/>
</dbReference>
<dbReference type="PANTHER" id="PTHR14087:SF7">
    <property type="entry name" value="THYMOCYTE NUCLEAR PROTEIN 1"/>
    <property type="match status" value="1"/>
</dbReference>
<dbReference type="InterPro" id="IPR047197">
    <property type="entry name" value="THYN1-like_EVE"/>
</dbReference>
<evidence type="ECO:0000259" key="1">
    <source>
        <dbReference type="Pfam" id="PF01878"/>
    </source>
</evidence>